<gene>
    <name evidence="1" type="ORF">CQW49_09735</name>
</gene>
<evidence type="ECO:0008006" key="3">
    <source>
        <dbReference type="Google" id="ProtNLM"/>
    </source>
</evidence>
<dbReference type="EMBL" id="CP023737">
    <property type="protein sequence ID" value="ATQ68133.1"/>
    <property type="molecule type" value="Genomic_DNA"/>
</dbReference>
<evidence type="ECO:0000313" key="2">
    <source>
        <dbReference type="Proteomes" id="UP000230709"/>
    </source>
</evidence>
<proteinExistence type="predicted"/>
<dbReference type="KEGG" id="mtw:CQW49_09735"/>
<dbReference type="Proteomes" id="UP000230709">
    <property type="component" value="Chromosome"/>
</dbReference>
<evidence type="ECO:0000313" key="1">
    <source>
        <dbReference type="EMBL" id="ATQ68133.1"/>
    </source>
</evidence>
<protein>
    <recommendedName>
        <fullName evidence="3">Methyl-accepting transducer domain-containing protein</fullName>
    </recommendedName>
</protein>
<sequence>MDSRMSHSAALSVVDRIAASLDGVFQDSERVFAAIGAGLGDAIVDFGGLTATFETLSTGLENDDMCEVANRLAKISGALDAVGEEMVGEQAALAELLAINREVADLLRRLQDGARTMTILTLNAKIEATRLDRDGEDLSIFSVEMARTVKVAQETVDAHGGEQAELIGKLASACLAQVEFERHYRGKIATVSQELRRAFGLVDERRRRAAKTAAGVGARSKQISSAIGVAIIALQIGDNTRQRIEHVVDALHMSRTTSPTLGSDKAIATLRTICLLEAAQIDAASSGFDDGLRQIREALEQLVEDCTAIGSEGAQIWGADNVANGSFLGALIEKLEASRQLMQECATASTAVEKVKFEALQTLISLEERMCSLEQAVKQMMLVGINAGLKSRQFGSGGLALGVIAEQLRSNAQRISSDAEMLMPSLGRALSLARGFVATKTSVGIDDFGADLSATLGDLDVIAQRLEGAFGSLLTDSRRVTDFLGGSIAELVPLQRVCDASSRAARDLEQAAFDLPELSDDLAASASLLEAIWGLYTMEGERILHRGVVEPEGYRRPTPCNSDAEEDLGDILFA</sequence>
<dbReference type="STRING" id="595536.GCA_000178815_03211"/>
<keyword evidence="2" id="KW-1185">Reference proteome</keyword>
<accession>A0A2D2CZF3</accession>
<organism evidence="1 2">
    <name type="scientific">Methylosinus trichosporium (strain ATCC 35070 / NCIMB 11131 / UNIQEM 75 / OB3b)</name>
    <dbReference type="NCBI Taxonomy" id="595536"/>
    <lineage>
        <taxon>Bacteria</taxon>
        <taxon>Pseudomonadati</taxon>
        <taxon>Pseudomonadota</taxon>
        <taxon>Alphaproteobacteria</taxon>
        <taxon>Hyphomicrobiales</taxon>
        <taxon>Methylocystaceae</taxon>
        <taxon>Methylosinus</taxon>
    </lineage>
</organism>
<reference evidence="2" key="1">
    <citation type="submission" date="2017-10" db="EMBL/GenBank/DDBJ databases">
        <title>Completed PacBio SMRT sequence of Methylosinus trichosporium OB3b reveals presence of a third large plasmid.</title>
        <authorList>
            <person name="Charles T.C."/>
            <person name="Lynch M.D.J."/>
            <person name="Heil J.R."/>
            <person name="Cheng J."/>
        </authorList>
    </citation>
    <scope>NUCLEOTIDE SEQUENCE [LARGE SCALE GENOMIC DNA]</scope>
    <source>
        <strain evidence="2">OB3b</strain>
    </source>
</reference>
<name>A0A2D2CZF3_METT3</name>
<dbReference type="AlphaFoldDB" id="A0A2D2CZF3"/>